<dbReference type="RefSeq" id="XP_041156116.1">
    <property type="nucleotide sequence ID" value="XM_041307266.1"/>
</dbReference>
<dbReference type="EMBL" id="JABBWE010000063">
    <property type="protein sequence ID" value="KAG1788969.1"/>
    <property type="molecule type" value="Genomic_DNA"/>
</dbReference>
<protein>
    <submittedName>
        <fullName evidence="1">Uncharacterized protein</fullName>
    </submittedName>
</protein>
<dbReference type="GeneID" id="64601030"/>
<evidence type="ECO:0000313" key="2">
    <source>
        <dbReference type="Proteomes" id="UP000719766"/>
    </source>
</evidence>
<comment type="caution">
    <text evidence="1">The sequence shown here is derived from an EMBL/GenBank/DDBJ whole genome shotgun (WGS) entry which is preliminary data.</text>
</comment>
<dbReference type="AlphaFoldDB" id="A0A9P7AGI1"/>
<name>A0A9P7AGI1_9AGAM</name>
<reference evidence="1" key="1">
    <citation type="journal article" date="2020" name="New Phytol.">
        <title>Comparative genomics reveals dynamic genome evolution in host specialist ectomycorrhizal fungi.</title>
        <authorList>
            <person name="Lofgren L.A."/>
            <person name="Nguyen N.H."/>
            <person name="Vilgalys R."/>
            <person name="Ruytinx J."/>
            <person name="Liao H.L."/>
            <person name="Branco S."/>
            <person name="Kuo A."/>
            <person name="LaButti K."/>
            <person name="Lipzen A."/>
            <person name="Andreopoulos W."/>
            <person name="Pangilinan J."/>
            <person name="Riley R."/>
            <person name="Hundley H."/>
            <person name="Na H."/>
            <person name="Barry K."/>
            <person name="Grigoriev I.V."/>
            <person name="Stajich J.E."/>
            <person name="Kennedy P.G."/>
        </authorList>
    </citation>
    <scope>NUCLEOTIDE SEQUENCE</scope>
    <source>
        <strain evidence="1">S12</strain>
    </source>
</reference>
<keyword evidence="2" id="KW-1185">Reference proteome</keyword>
<dbReference type="Proteomes" id="UP000719766">
    <property type="component" value="Unassembled WGS sequence"/>
</dbReference>
<organism evidence="1 2">
    <name type="scientific">Suillus plorans</name>
    <dbReference type="NCBI Taxonomy" id="116603"/>
    <lineage>
        <taxon>Eukaryota</taxon>
        <taxon>Fungi</taxon>
        <taxon>Dikarya</taxon>
        <taxon>Basidiomycota</taxon>
        <taxon>Agaricomycotina</taxon>
        <taxon>Agaricomycetes</taxon>
        <taxon>Agaricomycetidae</taxon>
        <taxon>Boletales</taxon>
        <taxon>Suillineae</taxon>
        <taxon>Suillaceae</taxon>
        <taxon>Suillus</taxon>
    </lineage>
</organism>
<accession>A0A9P7AGI1</accession>
<proteinExistence type="predicted"/>
<dbReference type="OrthoDB" id="2693411at2759"/>
<sequence>MPAATWASKEQTCWLREQFPAYLECAKEGDYTHFWPILYAGWFRKYPEHTVLFPDIPESLLSAEQLADVTEVKATRKVQLQTWFRWRTNGSKKNRSLKKKCTVFDDALQPKRRVKSEAEIYSEVYYDEHIKPLVMAEAEAGNVTTSGKRVALGRKFSKELLEDESEDVKAEIRAKYEERMKAVKKGTKHRTHTLDDNDSDDNEVDAEVIAQGIDDLPVICRRFAQLVKQKTQFVVSFMFAGPDPRNDWDMTTLS</sequence>
<evidence type="ECO:0000313" key="1">
    <source>
        <dbReference type="EMBL" id="KAG1788969.1"/>
    </source>
</evidence>
<gene>
    <name evidence="1" type="ORF">HD556DRAFT_1447442</name>
</gene>